<feature type="compositionally biased region" description="Polar residues" evidence="1">
    <location>
        <begin position="51"/>
        <end position="62"/>
    </location>
</feature>
<proteinExistence type="predicted"/>
<name>A0A8B6GGD7_MYTGA</name>
<evidence type="ECO:0000313" key="3">
    <source>
        <dbReference type="Proteomes" id="UP000596742"/>
    </source>
</evidence>
<sequence length="199" mass="22131">MEIYARSVHAAVGSLSAKCQSRKAEQEERLFQKTLKRTPPVRRRKAKQAVPETNTEQPSASTANDIADALLQRFESSGLQLVKDNTAVSINDLIGMFSSSSIQPENSSNIDFQGPMLAVFQPPVFSDPNINTSSNGELINSNNSYEENPYACVMLRHTIPLDYYVSNKVKSDVWCDNYVNFALLLPSNIDDTCNESTLF</sequence>
<evidence type="ECO:0000256" key="1">
    <source>
        <dbReference type="SAM" id="MobiDB-lite"/>
    </source>
</evidence>
<feature type="compositionally biased region" description="Basic residues" evidence="1">
    <location>
        <begin position="37"/>
        <end position="47"/>
    </location>
</feature>
<dbReference type="Proteomes" id="UP000596742">
    <property type="component" value="Unassembled WGS sequence"/>
</dbReference>
<reference evidence="2" key="1">
    <citation type="submission" date="2018-11" db="EMBL/GenBank/DDBJ databases">
        <authorList>
            <person name="Alioto T."/>
            <person name="Alioto T."/>
        </authorList>
    </citation>
    <scope>NUCLEOTIDE SEQUENCE</scope>
</reference>
<evidence type="ECO:0000313" key="2">
    <source>
        <dbReference type="EMBL" id="VDI63386.1"/>
    </source>
</evidence>
<accession>A0A8B6GGD7</accession>
<organism evidence="2 3">
    <name type="scientific">Mytilus galloprovincialis</name>
    <name type="common">Mediterranean mussel</name>
    <dbReference type="NCBI Taxonomy" id="29158"/>
    <lineage>
        <taxon>Eukaryota</taxon>
        <taxon>Metazoa</taxon>
        <taxon>Spiralia</taxon>
        <taxon>Lophotrochozoa</taxon>
        <taxon>Mollusca</taxon>
        <taxon>Bivalvia</taxon>
        <taxon>Autobranchia</taxon>
        <taxon>Pteriomorphia</taxon>
        <taxon>Mytilida</taxon>
        <taxon>Mytiloidea</taxon>
        <taxon>Mytilidae</taxon>
        <taxon>Mytilinae</taxon>
        <taxon>Mytilus</taxon>
    </lineage>
</organism>
<dbReference type="OrthoDB" id="6121156at2759"/>
<keyword evidence="3" id="KW-1185">Reference proteome</keyword>
<protein>
    <submittedName>
        <fullName evidence="2">Uncharacterized protein</fullName>
    </submittedName>
</protein>
<dbReference type="AlphaFoldDB" id="A0A8B6GGD7"/>
<comment type="caution">
    <text evidence="2">The sequence shown here is derived from an EMBL/GenBank/DDBJ whole genome shotgun (WGS) entry which is preliminary data.</text>
</comment>
<dbReference type="EMBL" id="UYJE01008371">
    <property type="protein sequence ID" value="VDI63386.1"/>
    <property type="molecule type" value="Genomic_DNA"/>
</dbReference>
<feature type="region of interest" description="Disordered" evidence="1">
    <location>
        <begin position="37"/>
        <end position="62"/>
    </location>
</feature>
<gene>
    <name evidence="2" type="ORF">MGAL_10B066181</name>
</gene>